<gene>
    <name evidence="2" type="ORF">ACFFK8_05070</name>
</gene>
<dbReference type="Proteomes" id="UP001589688">
    <property type="component" value="Unassembled WGS sequence"/>
</dbReference>
<accession>A0ABV5ZIQ3</accession>
<protein>
    <submittedName>
        <fullName evidence="2">Tetratricopeptide repeat protein</fullName>
    </submittedName>
</protein>
<dbReference type="EMBL" id="JBHLZF010000001">
    <property type="protein sequence ID" value="MFB9897195.1"/>
    <property type="molecule type" value="Genomic_DNA"/>
</dbReference>
<comment type="caution">
    <text evidence="2">The sequence shown here is derived from an EMBL/GenBank/DDBJ whole genome shotgun (WGS) entry which is preliminary data.</text>
</comment>
<keyword evidence="1" id="KW-0732">Signal</keyword>
<sequence>MKKLMIAALMMLGTSAAFAGDSEPLKAILKIKDYAEATQLLKSSLDQLASPQEKAKAYEHLTKLALAKFDKENAVQAANMQAQLTKSKETPYDTLGFYEAAYHATVDGLECLKYDAMPDEKGKVKAKYASSLTPLIANARMQLVTAGNHFAQNGKEEGVLKYWGTFLDTDDNPIFQASKANEAQFLGQVAYYTAQYANQAQQYDKAVKYADIAMQDTAMRKQAETFKFAIAQRNLKTHADSLKYVEQIKALYQSEPTNEMAFGTLCNMYSGLGMMAELDAVVADKLKREPNNFTAWALKGQTLMNRNSTADKPDWDECIEALTKAVELDGTNPVVLTYLGFSINAKASQIDGNRAAQKELYTKSMGYLEQAKNLDPNREKANWAYPLYQCYYLVYAANDPRTVEMEKLLKGNQ</sequence>
<dbReference type="InterPro" id="IPR011990">
    <property type="entry name" value="TPR-like_helical_dom_sf"/>
</dbReference>
<dbReference type="RefSeq" id="WP_027951640.1">
    <property type="nucleotide sequence ID" value="NZ_JADU01000006.1"/>
</dbReference>
<feature type="signal peptide" evidence="1">
    <location>
        <begin position="1"/>
        <end position="19"/>
    </location>
</feature>
<organism evidence="2 3">
    <name type="scientific">Hallella seregens ATCC 51272</name>
    <dbReference type="NCBI Taxonomy" id="1336250"/>
    <lineage>
        <taxon>Bacteria</taxon>
        <taxon>Pseudomonadati</taxon>
        <taxon>Bacteroidota</taxon>
        <taxon>Bacteroidia</taxon>
        <taxon>Bacteroidales</taxon>
        <taxon>Prevotellaceae</taxon>
        <taxon>Hallella</taxon>
    </lineage>
</organism>
<feature type="chain" id="PRO_5045651568" evidence="1">
    <location>
        <begin position="20"/>
        <end position="413"/>
    </location>
</feature>
<reference evidence="2 3" key="1">
    <citation type="submission" date="2024-09" db="EMBL/GenBank/DDBJ databases">
        <authorList>
            <person name="Sun Q."/>
            <person name="Mori K."/>
        </authorList>
    </citation>
    <scope>NUCLEOTIDE SEQUENCE [LARGE SCALE GENOMIC DNA]</scope>
    <source>
        <strain evidence="2 3">ATCC 51272</strain>
    </source>
</reference>
<keyword evidence="3" id="KW-1185">Reference proteome</keyword>
<dbReference type="SUPFAM" id="SSF48439">
    <property type="entry name" value="Protein prenylyltransferase"/>
    <property type="match status" value="1"/>
</dbReference>
<proteinExistence type="predicted"/>
<evidence type="ECO:0000256" key="1">
    <source>
        <dbReference type="SAM" id="SignalP"/>
    </source>
</evidence>
<evidence type="ECO:0000313" key="2">
    <source>
        <dbReference type="EMBL" id="MFB9897195.1"/>
    </source>
</evidence>
<name>A0ABV5ZIQ3_9BACT</name>
<evidence type="ECO:0000313" key="3">
    <source>
        <dbReference type="Proteomes" id="UP001589688"/>
    </source>
</evidence>
<dbReference type="Gene3D" id="1.25.40.10">
    <property type="entry name" value="Tetratricopeptide repeat domain"/>
    <property type="match status" value="1"/>
</dbReference>